<keyword evidence="2" id="KW-0732">Signal</keyword>
<evidence type="ECO:0000256" key="1">
    <source>
        <dbReference type="SAM" id="MobiDB-lite"/>
    </source>
</evidence>
<dbReference type="Pfam" id="PF06074">
    <property type="entry name" value="Portal_Mu"/>
    <property type="match status" value="1"/>
</dbReference>
<dbReference type="KEGG" id="llu:AKJ09_09847"/>
<organism evidence="3 4">
    <name type="scientific">Labilithrix luteola</name>
    <dbReference type="NCBI Taxonomy" id="1391654"/>
    <lineage>
        <taxon>Bacteria</taxon>
        <taxon>Pseudomonadati</taxon>
        <taxon>Myxococcota</taxon>
        <taxon>Polyangia</taxon>
        <taxon>Polyangiales</taxon>
        <taxon>Labilitrichaceae</taxon>
        <taxon>Labilithrix</taxon>
    </lineage>
</organism>
<evidence type="ECO:0008006" key="5">
    <source>
        <dbReference type="Google" id="ProtNLM"/>
    </source>
</evidence>
<protein>
    <recommendedName>
        <fullName evidence="5">DUF935 family protein</fullName>
    </recommendedName>
</protein>
<feature type="region of interest" description="Disordered" evidence="1">
    <location>
        <begin position="426"/>
        <end position="451"/>
    </location>
</feature>
<feature type="signal peptide" evidence="2">
    <location>
        <begin position="1"/>
        <end position="22"/>
    </location>
</feature>
<dbReference type="InterPro" id="IPR009279">
    <property type="entry name" value="Portal_Mu"/>
</dbReference>
<proteinExistence type="predicted"/>
<dbReference type="STRING" id="1391654.AKJ09_09847"/>
<gene>
    <name evidence="3" type="ORF">AKJ09_09847</name>
</gene>
<name>A0A0K1QBQ6_9BACT</name>
<dbReference type="AlphaFoldDB" id="A0A0K1QBQ6"/>
<evidence type="ECO:0000313" key="3">
    <source>
        <dbReference type="EMBL" id="AKV03184.1"/>
    </source>
</evidence>
<dbReference type="OrthoDB" id="5496552at2"/>
<feature type="chain" id="PRO_5005467125" description="DUF935 family protein" evidence="2">
    <location>
        <begin position="23"/>
        <end position="451"/>
    </location>
</feature>
<evidence type="ECO:0000313" key="4">
    <source>
        <dbReference type="Proteomes" id="UP000064967"/>
    </source>
</evidence>
<reference evidence="3 4" key="1">
    <citation type="submission" date="2015-08" db="EMBL/GenBank/DDBJ databases">
        <authorList>
            <person name="Babu N.S."/>
            <person name="Beckwith C.J."/>
            <person name="Beseler K.G."/>
            <person name="Brison A."/>
            <person name="Carone J.V."/>
            <person name="Caskin T.P."/>
            <person name="Diamond M."/>
            <person name="Durham M.E."/>
            <person name="Foxe J.M."/>
            <person name="Go M."/>
            <person name="Henderson B.A."/>
            <person name="Jones I.B."/>
            <person name="McGettigan J.A."/>
            <person name="Micheletti S.J."/>
            <person name="Nasrallah M.E."/>
            <person name="Ortiz D."/>
            <person name="Piller C.R."/>
            <person name="Privatt S.R."/>
            <person name="Schneider S.L."/>
            <person name="Sharp S."/>
            <person name="Smith T.C."/>
            <person name="Stanton J.D."/>
            <person name="Ullery H.E."/>
            <person name="Wilson R.J."/>
            <person name="Serrano M.G."/>
            <person name="Buck G."/>
            <person name="Lee V."/>
            <person name="Wang Y."/>
            <person name="Carvalho R."/>
            <person name="Voegtly L."/>
            <person name="Shi R."/>
            <person name="Duckworth R."/>
            <person name="Johnson A."/>
            <person name="Loviza R."/>
            <person name="Walstead R."/>
            <person name="Shah Z."/>
            <person name="Kiflezghi M."/>
            <person name="Wade K."/>
            <person name="Ball S.L."/>
            <person name="Bradley K.W."/>
            <person name="Asai D.J."/>
            <person name="Bowman C.A."/>
            <person name="Russell D.A."/>
            <person name="Pope W.H."/>
            <person name="Jacobs-Sera D."/>
            <person name="Hendrix R.W."/>
            <person name="Hatfull G.F."/>
        </authorList>
    </citation>
    <scope>NUCLEOTIDE SEQUENCE [LARGE SCALE GENOMIC DNA]</scope>
    <source>
        <strain evidence="3 4">DSM 27648</strain>
    </source>
</reference>
<accession>A0A0K1QBQ6</accession>
<dbReference type="RefSeq" id="WP_146653990.1">
    <property type="nucleotide sequence ID" value="NZ_CP012333.1"/>
</dbReference>
<dbReference type="Proteomes" id="UP000064967">
    <property type="component" value="Chromosome"/>
</dbReference>
<keyword evidence="4" id="KW-1185">Reference proteome</keyword>
<evidence type="ECO:0000256" key="2">
    <source>
        <dbReference type="SAM" id="SignalP"/>
    </source>
</evidence>
<sequence length="451" mass="49249">MSLRTRLAALLGISTFTAAVGASSLPSLGDPEIDARREQYGGQIAQLPTTQTRWNLSDLEHAERMADTGDLSKAAQLMRTVRKDGTVAGVLEARAGGVVRLPKKFRGNPEITEALEVGHDSVRSVFDEMFPAQELQTFAGDVILLGVGVGELVPVEGRDYPVFVRLDPEFLVYRWSENRWYYRAVIGLLPITPGDGRWVLHTVGRISPWNNGLWRAIGRAWIDKEHARLNKSNWENKLANPARVAVSPSGASQKQKQSWFRAVMAWGINTVFGLEPGYDVKLLESNGVGYECFLKTIEKSDRDIVIALSGSTVLVDGGAGFSNSDIHASIRADMIKGTADGLAYTINTQGIPQFVLARWDEDALEQSAIVEWDVSPPQDRSADADSLVKAGQALAALTTAATASGHEIDIEAFALRFRIPLRQKTRQKTEQTTVTSLRLPAQGAAPMKEAA</sequence>
<dbReference type="EMBL" id="CP012333">
    <property type="protein sequence ID" value="AKV03184.1"/>
    <property type="molecule type" value="Genomic_DNA"/>
</dbReference>